<proteinExistence type="predicted"/>
<accession>A0A8X6UQI1</accession>
<organism evidence="1 2">
    <name type="scientific">Nephila pilipes</name>
    <name type="common">Giant wood spider</name>
    <name type="synonym">Nephila maculata</name>
    <dbReference type="NCBI Taxonomy" id="299642"/>
    <lineage>
        <taxon>Eukaryota</taxon>
        <taxon>Metazoa</taxon>
        <taxon>Ecdysozoa</taxon>
        <taxon>Arthropoda</taxon>
        <taxon>Chelicerata</taxon>
        <taxon>Arachnida</taxon>
        <taxon>Araneae</taxon>
        <taxon>Araneomorphae</taxon>
        <taxon>Entelegynae</taxon>
        <taxon>Araneoidea</taxon>
        <taxon>Nephilidae</taxon>
        <taxon>Nephila</taxon>
    </lineage>
</organism>
<sequence length="107" mass="12222">MLVSVVPNPSPLSMFHIALPVYRYSLFLNVNVNDILKLFKKCLREFLPHPDRTPLHFFGGVTMCCGCTPVFVLEIKMKFPLFISCDNVLEKNFTPGQYNPEILLQSS</sequence>
<comment type="caution">
    <text evidence="1">The sequence shown here is derived from an EMBL/GenBank/DDBJ whole genome shotgun (WGS) entry which is preliminary data.</text>
</comment>
<dbReference type="Proteomes" id="UP000887013">
    <property type="component" value="Unassembled WGS sequence"/>
</dbReference>
<reference evidence="1" key="1">
    <citation type="submission" date="2020-08" db="EMBL/GenBank/DDBJ databases">
        <title>Multicomponent nature underlies the extraordinary mechanical properties of spider dragline silk.</title>
        <authorList>
            <person name="Kono N."/>
            <person name="Nakamura H."/>
            <person name="Mori M."/>
            <person name="Yoshida Y."/>
            <person name="Ohtoshi R."/>
            <person name="Malay A.D."/>
            <person name="Moran D.A.P."/>
            <person name="Tomita M."/>
            <person name="Numata K."/>
            <person name="Arakawa K."/>
        </authorList>
    </citation>
    <scope>NUCLEOTIDE SEQUENCE</scope>
</reference>
<evidence type="ECO:0000313" key="1">
    <source>
        <dbReference type="EMBL" id="GFU37724.1"/>
    </source>
</evidence>
<keyword evidence="2" id="KW-1185">Reference proteome</keyword>
<dbReference type="AlphaFoldDB" id="A0A8X6UQI1"/>
<dbReference type="EMBL" id="BMAW01084267">
    <property type="protein sequence ID" value="GFU37724.1"/>
    <property type="molecule type" value="Genomic_DNA"/>
</dbReference>
<protein>
    <submittedName>
        <fullName evidence="1">Uncharacterized protein</fullName>
    </submittedName>
</protein>
<name>A0A8X6UQI1_NEPPI</name>
<gene>
    <name evidence="1" type="ORF">NPIL_190921</name>
</gene>
<evidence type="ECO:0000313" key="2">
    <source>
        <dbReference type="Proteomes" id="UP000887013"/>
    </source>
</evidence>